<dbReference type="PROSITE" id="PS50994">
    <property type="entry name" value="INTEGRASE"/>
    <property type="match status" value="1"/>
</dbReference>
<dbReference type="Gene3D" id="3.30.420.10">
    <property type="entry name" value="Ribonuclease H-like superfamily/Ribonuclease H"/>
    <property type="match status" value="1"/>
</dbReference>
<gene>
    <name evidence="3" type="ORF">Sangu_2660800</name>
</gene>
<name>A0AAW2J1N5_9LAMI</name>
<dbReference type="InterPro" id="IPR039537">
    <property type="entry name" value="Retrotran_Ty1/copia-like"/>
</dbReference>
<dbReference type="GO" id="GO:0008233">
    <property type="term" value="F:peptidase activity"/>
    <property type="evidence" value="ECO:0007669"/>
    <property type="project" value="UniProtKB-KW"/>
</dbReference>
<dbReference type="InterPro" id="IPR054722">
    <property type="entry name" value="PolX-like_BBD"/>
</dbReference>
<keyword evidence="1" id="KW-0645">Protease</keyword>
<evidence type="ECO:0000313" key="3">
    <source>
        <dbReference type="EMBL" id="KAL0288366.1"/>
    </source>
</evidence>
<proteinExistence type="predicted"/>
<sequence length="296" mass="34272">MSNNIQKQYDRLDDISSIMLRMSDVYAVLNRHTRYATTKAFFGTKLTEGSFLQSHGVIILFPVEKFGDLKVRLDMTHTLMGCGVHIYNDLQVLQGSKRLIKDEMILRLGDGKAIAAEVIVSVELAISHHDRVIVNDYLYVRNMIKNIIAIPNLDKEGCLWIIKSQARGGYSYFITCTDDHSRYDYVYLVRYKFEAFRRFKEYRLKVEDQTDRKIKALLSDRCREYLIGGFLDYLKENEILSQWTPPGTLQLNGVSGRMNQTLLDMVRSMMSFTKLLLSLWGYALDMVAKLLKYGII</sequence>
<dbReference type="PANTHER" id="PTHR42648:SF27">
    <property type="entry name" value="RNA-DIRECTED DNA POLYMERASE"/>
    <property type="match status" value="1"/>
</dbReference>
<organism evidence="3">
    <name type="scientific">Sesamum angustifolium</name>
    <dbReference type="NCBI Taxonomy" id="2727405"/>
    <lineage>
        <taxon>Eukaryota</taxon>
        <taxon>Viridiplantae</taxon>
        <taxon>Streptophyta</taxon>
        <taxon>Embryophyta</taxon>
        <taxon>Tracheophyta</taxon>
        <taxon>Spermatophyta</taxon>
        <taxon>Magnoliopsida</taxon>
        <taxon>eudicotyledons</taxon>
        <taxon>Gunneridae</taxon>
        <taxon>Pentapetalae</taxon>
        <taxon>asterids</taxon>
        <taxon>lamiids</taxon>
        <taxon>Lamiales</taxon>
        <taxon>Pedaliaceae</taxon>
        <taxon>Sesamum</taxon>
    </lineage>
</organism>
<evidence type="ECO:0000256" key="1">
    <source>
        <dbReference type="ARBA" id="ARBA00022670"/>
    </source>
</evidence>
<reference evidence="3" key="1">
    <citation type="submission" date="2020-06" db="EMBL/GenBank/DDBJ databases">
        <authorList>
            <person name="Li T."/>
            <person name="Hu X."/>
            <person name="Zhang T."/>
            <person name="Song X."/>
            <person name="Zhang H."/>
            <person name="Dai N."/>
            <person name="Sheng W."/>
            <person name="Hou X."/>
            <person name="Wei L."/>
        </authorList>
    </citation>
    <scope>NUCLEOTIDE SEQUENCE</scope>
    <source>
        <strain evidence="3">G01</strain>
        <tissue evidence="3">Leaf</tissue>
    </source>
</reference>
<dbReference type="InterPro" id="IPR001584">
    <property type="entry name" value="Integrase_cat-core"/>
</dbReference>
<dbReference type="AlphaFoldDB" id="A0AAW2J1N5"/>
<reference evidence="3" key="2">
    <citation type="journal article" date="2024" name="Plant">
        <title>Genomic evolution and insights into agronomic trait innovations of Sesamum species.</title>
        <authorList>
            <person name="Miao H."/>
            <person name="Wang L."/>
            <person name="Qu L."/>
            <person name="Liu H."/>
            <person name="Sun Y."/>
            <person name="Le M."/>
            <person name="Wang Q."/>
            <person name="Wei S."/>
            <person name="Zheng Y."/>
            <person name="Lin W."/>
            <person name="Duan Y."/>
            <person name="Cao H."/>
            <person name="Xiong S."/>
            <person name="Wang X."/>
            <person name="Wei L."/>
            <person name="Li C."/>
            <person name="Ma Q."/>
            <person name="Ju M."/>
            <person name="Zhao R."/>
            <person name="Li G."/>
            <person name="Mu C."/>
            <person name="Tian Q."/>
            <person name="Mei H."/>
            <person name="Zhang T."/>
            <person name="Gao T."/>
            <person name="Zhang H."/>
        </authorList>
    </citation>
    <scope>NUCLEOTIDE SEQUENCE</scope>
    <source>
        <strain evidence="3">G01</strain>
    </source>
</reference>
<accession>A0AAW2J1N5</accession>
<dbReference type="InterPro" id="IPR036397">
    <property type="entry name" value="RNaseH_sf"/>
</dbReference>
<feature type="domain" description="Integrase catalytic" evidence="2">
    <location>
        <begin position="147"/>
        <end position="296"/>
    </location>
</feature>
<dbReference type="GO" id="GO:0006508">
    <property type="term" value="P:proteolysis"/>
    <property type="evidence" value="ECO:0007669"/>
    <property type="project" value="UniProtKB-KW"/>
</dbReference>
<dbReference type="GO" id="GO:0003676">
    <property type="term" value="F:nucleic acid binding"/>
    <property type="evidence" value="ECO:0007669"/>
    <property type="project" value="InterPro"/>
</dbReference>
<dbReference type="SUPFAM" id="SSF53098">
    <property type="entry name" value="Ribonuclease H-like"/>
    <property type="match status" value="1"/>
</dbReference>
<comment type="caution">
    <text evidence="3">The sequence shown here is derived from an EMBL/GenBank/DDBJ whole genome shotgun (WGS) entry which is preliminary data.</text>
</comment>
<dbReference type="EMBL" id="JACGWK010001449">
    <property type="protein sequence ID" value="KAL0288366.1"/>
    <property type="molecule type" value="Genomic_DNA"/>
</dbReference>
<dbReference type="Pfam" id="PF22936">
    <property type="entry name" value="Pol_BBD"/>
    <property type="match status" value="1"/>
</dbReference>
<dbReference type="PANTHER" id="PTHR42648">
    <property type="entry name" value="TRANSPOSASE, PUTATIVE-RELATED"/>
    <property type="match status" value="1"/>
</dbReference>
<dbReference type="InterPro" id="IPR012337">
    <property type="entry name" value="RNaseH-like_sf"/>
</dbReference>
<keyword evidence="1" id="KW-0378">Hydrolase</keyword>
<protein>
    <recommendedName>
        <fullName evidence="2">Integrase catalytic domain-containing protein</fullName>
    </recommendedName>
</protein>
<evidence type="ECO:0000259" key="2">
    <source>
        <dbReference type="PROSITE" id="PS50994"/>
    </source>
</evidence>
<dbReference type="GO" id="GO:0015074">
    <property type="term" value="P:DNA integration"/>
    <property type="evidence" value="ECO:0007669"/>
    <property type="project" value="InterPro"/>
</dbReference>